<dbReference type="EMBL" id="AP019416">
    <property type="protein sequence ID" value="BBI52725.1"/>
    <property type="molecule type" value="Genomic_DNA"/>
</dbReference>
<evidence type="ECO:0000313" key="5">
    <source>
        <dbReference type="EMBL" id="BBI52725.1"/>
    </source>
</evidence>
<evidence type="ECO:0000256" key="1">
    <source>
        <dbReference type="ARBA" id="ARBA00022723"/>
    </source>
</evidence>
<proteinExistence type="predicted"/>
<protein>
    <recommendedName>
        <fullName evidence="4">Zinc finger CHC2-type domain-containing protein</fullName>
    </recommendedName>
</protein>
<dbReference type="InterPro" id="IPR002694">
    <property type="entry name" value="Znf_CHC2"/>
</dbReference>
<name>A0ABM7GPT6_9GAMM</name>
<dbReference type="PANTHER" id="PTHR30313">
    <property type="entry name" value="DNA PRIMASE"/>
    <property type="match status" value="1"/>
</dbReference>
<organism evidence="5 6">
    <name type="scientific">Vreelandella olivaria</name>
    <dbReference type="NCBI Taxonomy" id="390919"/>
    <lineage>
        <taxon>Bacteria</taxon>
        <taxon>Pseudomonadati</taxon>
        <taxon>Pseudomonadota</taxon>
        <taxon>Gammaproteobacteria</taxon>
        <taxon>Oceanospirillales</taxon>
        <taxon>Halomonadaceae</taxon>
        <taxon>Vreelandella</taxon>
    </lineage>
</organism>
<dbReference type="SUPFAM" id="SSF57783">
    <property type="entry name" value="Zinc beta-ribbon"/>
    <property type="match status" value="1"/>
</dbReference>
<evidence type="ECO:0000256" key="3">
    <source>
        <dbReference type="ARBA" id="ARBA00022833"/>
    </source>
</evidence>
<evidence type="ECO:0000259" key="4">
    <source>
        <dbReference type="SMART" id="SM00400"/>
    </source>
</evidence>
<reference evidence="6" key="1">
    <citation type="journal article" date="2019" name="Microbiol. Resour. Announc.">
        <title>Complete Genome Sequence of Halomonas olivaria, a Moderately Halophilic Bacterium Isolated from Olive Processing Effluents, Obtained by Nanopore Sequencing.</title>
        <authorList>
            <person name="Nagata S."/>
            <person name="Ii K.M."/>
            <person name="Tsukimi T."/>
            <person name="Miura M.C."/>
            <person name="Galipon J."/>
            <person name="Arakawa K."/>
        </authorList>
    </citation>
    <scope>NUCLEOTIDE SEQUENCE [LARGE SCALE GENOMIC DNA]</scope>
    <source>
        <strain evidence="6">TYRC17</strain>
    </source>
</reference>
<dbReference type="PANTHER" id="PTHR30313:SF2">
    <property type="entry name" value="DNA PRIMASE"/>
    <property type="match status" value="1"/>
</dbReference>
<keyword evidence="1" id="KW-0479">Metal-binding</keyword>
<dbReference type="InterPro" id="IPR050219">
    <property type="entry name" value="DnaG_primase"/>
</dbReference>
<keyword evidence="2" id="KW-0863">Zinc-finger</keyword>
<keyword evidence="6" id="KW-1185">Reference proteome</keyword>
<evidence type="ECO:0000313" key="6">
    <source>
        <dbReference type="Proteomes" id="UP000289555"/>
    </source>
</evidence>
<dbReference type="Gene3D" id="3.90.580.10">
    <property type="entry name" value="Zinc finger, CHC2-type domain"/>
    <property type="match status" value="1"/>
</dbReference>
<accession>A0ABM7GPT6</accession>
<sequence>MAGQIPQRFIDDLLGRVDVVEVVGERVQLKKAGRNYSGLCPFHQEKTPSFTVSADKQFYHCFGCGANGNALRFLMEYDKLPFPEAVEQLAGRLGIEVPRKALMTRVLSSVKRSAKRASTCSNSPPVFTASG</sequence>
<dbReference type="Pfam" id="PF01807">
    <property type="entry name" value="Zn_ribbon_DnaG"/>
    <property type="match status" value="1"/>
</dbReference>
<feature type="domain" description="Zinc finger CHC2-type" evidence="4">
    <location>
        <begin position="36"/>
        <end position="90"/>
    </location>
</feature>
<dbReference type="InterPro" id="IPR036977">
    <property type="entry name" value="DNA_primase_Znf_CHC2"/>
</dbReference>
<dbReference type="Proteomes" id="UP000289555">
    <property type="component" value="Chromosome"/>
</dbReference>
<keyword evidence="3" id="KW-0862">Zinc</keyword>
<gene>
    <name evidence="5" type="ORF">HORIV_51460</name>
</gene>
<evidence type="ECO:0000256" key="2">
    <source>
        <dbReference type="ARBA" id="ARBA00022771"/>
    </source>
</evidence>
<dbReference type="SMART" id="SM00400">
    <property type="entry name" value="ZnF_CHCC"/>
    <property type="match status" value="1"/>
</dbReference>